<reference evidence="4" key="1">
    <citation type="submission" date="2021-03" db="EMBL/GenBank/DDBJ databases">
        <authorList>
            <person name="Bekaert M."/>
        </authorList>
    </citation>
    <scope>NUCLEOTIDE SEQUENCE</scope>
</reference>
<dbReference type="GO" id="GO:0005737">
    <property type="term" value="C:cytoplasm"/>
    <property type="evidence" value="ECO:0007669"/>
    <property type="project" value="TreeGrafter"/>
</dbReference>
<evidence type="ECO:0000259" key="3">
    <source>
        <dbReference type="SMART" id="SM01017"/>
    </source>
</evidence>
<dbReference type="AlphaFoldDB" id="A0A8S3V8U3"/>
<feature type="compositionally biased region" description="Low complexity" evidence="2">
    <location>
        <begin position="395"/>
        <end position="445"/>
    </location>
</feature>
<gene>
    <name evidence="4" type="ORF">MEDL_64479</name>
</gene>
<dbReference type="InterPro" id="IPR014752">
    <property type="entry name" value="Arrestin-like_C"/>
</dbReference>
<feature type="compositionally biased region" description="Polar residues" evidence="2">
    <location>
        <begin position="446"/>
        <end position="464"/>
    </location>
</feature>
<dbReference type="Gene3D" id="2.60.40.640">
    <property type="match status" value="2"/>
</dbReference>
<evidence type="ECO:0000256" key="1">
    <source>
        <dbReference type="ARBA" id="ARBA00005298"/>
    </source>
</evidence>
<dbReference type="SUPFAM" id="SSF81296">
    <property type="entry name" value="E set domains"/>
    <property type="match status" value="2"/>
</dbReference>
<sequence>MRDKKMLTAAMNAHSICMKLLLEELDTPYRVYRPGDEVRGYWTLTSEKEFTTKGILSTFQGVAFVKWTEYNWNKRFEDDEYISYEVYCKNTVQLHGRGDTSENIQPGVYKYPFKYRIPLRLPSSFEGSKGAIRYMIQVRIRRPIPFPDVTRYKCITVLEEIDVNDACYKNPRCYKKDCQVPKALGFGNAGKVELWGKIDRSAYCPGEQIALSIVVKNDSTQNLGKIKAQLMQYVTFIGNAKEEYANSTIKAITSNSELVAGKVINWDNQLILIDGIPATIERPTCQCISVRYVLEVIVSVPLFTGSDMKLIFPVTIGTVPFGKSLKATSQSQAAGIQVTDASKAITYTSCNKGWKPFNQSSTSRNFPNMTYTPMCAYAVNYKYKTVITAPKPKQNVTASAKSNAATNTTSNVASGTRSSTNPTQTTQATKTSTPSPTAAKTVSATNTSVRGTNSTTPTALQPSAPQLEALSKQTGATGTGQHQPATNNRANSGTVSAAANKQIESSISPPSYEEAMGLPDSIVNDNSDDEEEDAGVYYMIIRFSKDIMEDFLSFVKNNKKLLEIQNGRLIFKSIKPYKSIGNWPKGKHVVLLSFPSKKEASDWITTSPGIQETKWLKNSDIVVTGVKEQFQSGKTMVTISEISMIEENVEAVTRYRNLIENILRPLRIAHGGILSVNTPKYAVLQRTWRTGAKSKLSIMAWPDITAVKNYKSSIAELQAVIDELKPKCMIIHNSATFDIANISIEESQGEDTTSTS</sequence>
<dbReference type="OrthoDB" id="2333384at2759"/>
<name>A0A8S3V8U3_MYTED</name>
<feature type="compositionally biased region" description="Polar residues" evidence="2">
    <location>
        <begin position="471"/>
        <end position="499"/>
    </location>
</feature>
<protein>
    <recommendedName>
        <fullName evidence="3">Arrestin C-terminal-like domain-containing protein</fullName>
    </recommendedName>
</protein>
<feature type="region of interest" description="Disordered" evidence="2">
    <location>
        <begin position="395"/>
        <end position="499"/>
    </location>
</feature>
<dbReference type="PANTHER" id="PTHR11188:SF17">
    <property type="entry name" value="FI21816P1"/>
    <property type="match status" value="1"/>
</dbReference>
<dbReference type="InterPro" id="IPR011021">
    <property type="entry name" value="Arrestin-like_N"/>
</dbReference>
<dbReference type="InterPro" id="IPR011022">
    <property type="entry name" value="Arrestin_C-like"/>
</dbReference>
<accession>A0A8S3V8U3</accession>
<evidence type="ECO:0000313" key="4">
    <source>
        <dbReference type="EMBL" id="CAG2252877.1"/>
    </source>
</evidence>
<dbReference type="GO" id="GO:0015031">
    <property type="term" value="P:protein transport"/>
    <property type="evidence" value="ECO:0007669"/>
    <property type="project" value="TreeGrafter"/>
</dbReference>
<dbReference type="Proteomes" id="UP000683360">
    <property type="component" value="Unassembled WGS sequence"/>
</dbReference>
<dbReference type="Pfam" id="PF02752">
    <property type="entry name" value="Arrestin_C"/>
    <property type="match status" value="1"/>
</dbReference>
<dbReference type="InterPro" id="IPR050357">
    <property type="entry name" value="Arrestin_domain-protein"/>
</dbReference>
<proteinExistence type="inferred from homology"/>
<comment type="similarity">
    <text evidence="1">Belongs to the arrestin family.</text>
</comment>
<keyword evidence="5" id="KW-1185">Reference proteome</keyword>
<evidence type="ECO:0000313" key="5">
    <source>
        <dbReference type="Proteomes" id="UP000683360"/>
    </source>
</evidence>
<feature type="domain" description="Arrestin C-terminal-like" evidence="3">
    <location>
        <begin position="188"/>
        <end position="321"/>
    </location>
</feature>
<dbReference type="EMBL" id="CAJPWZ010003134">
    <property type="protein sequence ID" value="CAG2252877.1"/>
    <property type="molecule type" value="Genomic_DNA"/>
</dbReference>
<dbReference type="SMART" id="SM01017">
    <property type="entry name" value="Arrestin_C"/>
    <property type="match status" value="1"/>
</dbReference>
<organism evidence="4 5">
    <name type="scientific">Mytilus edulis</name>
    <name type="common">Blue mussel</name>
    <dbReference type="NCBI Taxonomy" id="6550"/>
    <lineage>
        <taxon>Eukaryota</taxon>
        <taxon>Metazoa</taxon>
        <taxon>Spiralia</taxon>
        <taxon>Lophotrochozoa</taxon>
        <taxon>Mollusca</taxon>
        <taxon>Bivalvia</taxon>
        <taxon>Autobranchia</taxon>
        <taxon>Pteriomorphia</taxon>
        <taxon>Mytilida</taxon>
        <taxon>Mytiloidea</taxon>
        <taxon>Mytilidae</taxon>
        <taxon>Mytilinae</taxon>
        <taxon>Mytilus</taxon>
    </lineage>
</organism>
<dbReference type="PANTHER" id="PTHR11188">
    <property type="entry name" value="ARRESTIN DOMAIN CONTAINING PROTEIN"/>
    <property type="match status" value="1"/>
</dbReference>
<comment type="caution">
    <text evidence="4">The sequence shown here is derived from an EMBL/GenBank/DDBJ whole genome shotgun (WGS) entry which is preliminary data.</text>
</comment>
<evidence type="ECO:0000256" key="2">
    <source>
        <dbReference type="SAM" id="MobiDB-lite"/>
    </source>
</evidence>
<dbReference type="InterPro" id="IPR014756">
    <property type="entry name" value="Ig_E-set"/>
</dbReference>
<dbReference type="Pfam" id="PF00339">
    <property type="entry name" value="Arrestin_N"/>
    <property type="match status" value="1"/>
</dbReference>